<dbReference type="EMBL" id="JAEUBD010001266">
    <property type="protein sequence ID" value="KAH3662926.1"/>
    <property type="molecule type" value="Genomic_DNA"/>
</dbReference>
<dbReference type="SUPFAM" id="SSF58038">
    <property type="entry name" value="SNARE fusion complex"/>
    <property type="match status" value="1"/>
</dbReference>
<dbReference type="SMART" id="SM00312">
    <property type="entry name" value="PX"/>
    <property type="match status" value="1"/>
</dbReference>
<dbReference type="CDD" id="cd15858">
    <property type="entry name" value="SNARE_VAM7"/>
    <property type="match status" value="1"/>
</dbReference>
<organism evidence="7 8">
    <name type="scientific">Ogataea polymorpha</name>
    <dbReference type="NCBI Taxonomy" id="460523"/>
    <lineage>
        <taxon>Eukaryota</taxon>
        <taxon>Fungi</taxon>
        <taxon>Dikarya</taxon>
        <taxon>Ascomycota</taxon>
        <taxon>Saccharomycotina</taxon>
        <taxon>Pichiomycetes</taxon>
        <taxon>Pichiales</taxon>
        <taxon>Pichiaceae</taxon>
        <taxon>Ogataea</taxon>
    </lineage>
</organism>
<dbReference type="PROSITE" id="PS50192">
    <property type="entry name" value="T_SNARE"/>
    <property type="match status" value="1"/>
</dbReference>
<evidence type="ECO:0000256" key="4">
    <source>
        <dbReference type="ARBA" id="ARBA00054927"/>
    </source>
</evidence>
<dbReference type="Proteomes" id="UP000788993">
    <property type="component" value="Unassembled WGS sequence"/>
</dbReference>
<evidence type="ECO:0008006" key="9">
    <source>
        <dbReference type="Google" id="ProtNLM"/>
    </source>
</evidence>
<dbReference type="AlphaFoldDB" id="A0A9P8T1U5"/>
<proteinExistence type="predicted"/>
<reference evidence="7" key="2">
    <citation type="submission" date="2021-01" db="EMBL/GenBank/DDBJ databases">
        <authorList>
            <person name="Schikora-Tamarit M.A."/>
        </authorList>
    </citation>
    <scope>NUCLEOTIDE SEQUENCE</scope>
    <source>
        <strain evidence="7">NCAIM Y.01608</strain>
    </source>
</reference>
<accession>A0A9P8T1U5</accession>
<feature type="domain" description="T-SNARE coiled-coil homology" evidence="5">
    <location>
        <begin position="240"/>
        <end position="302"/>
    </location>
</feature>
<name>A0A9P8T1U5_9ASCO</name>
<dbReference type="FunFam" id="1.20.5.110:FF:000058">
    <property type="entry name" value="VAM7p Vacuolar SNARE protein"/>
    <property type="match status" value="1"/>
</dbReference>
<dbReference type="PANTHER" id="PTHR22775:SF3">
    <property type="entry name" value="SORTING NEXIN-13"/>
    <property type="match status" value="1"/>
</dbReference>
<comment type="subcellular location">
    <subcellularLocation>
        <location evidence="1">Vacuole</location>
    </subcellularLocation>
</comment>
<evidence type="ECO:0000259" key="5">
    <source>
        <dbReference type="PROSITE" id="PS50192"/>
    </source>
</evidence>
<keyword evidence="3" id="KW-0175">Coiled coil</keyword>
<feature type="domain" description="PX" evidence="6">
    <location>
        <begin position="1"/>
        <end position="111"/>
    </location>
</feature>
<evidence type="ECO:0000313" key="7">
    <source>
        <dbReference type="EMBL" id="KAH3662926.1"/>
    </source>
</evidence>
<gene>
    <name evidence="7" type="ORF">OGATHE_004502</name>
</gene>
<protein>
    <recommendedName>
        <fullName evidence="9">PX domain-containing protein</fullName>
    </recommendedName>
</protein>
<dbReference type="PROSITE" id="PS50195">
    <property type="entry name" value="PX"/>
    <property type="match status" value="1"/>
</dbReference>
<sequence length="303" mass="35163">MVEVRIPSTIVLNDYHLYNIEIQFESGVHVHKLSKRFSDFVEFKKELEDTLHKTIPYSLPSKFTALYQSRATTIEQRRVGLAEFLNGLLNDEQLRTHKLVGEFLYLPENTFTQEKELPKLSPVEWLEVSKEVKSLLQSVRSKLFAKQANLFECKRILDTCETKIDQLSKYVLNDELGAGEVRRRKALVDQQRRECDELRVLSRGVATNTEKPTFKRSLGKAKETEATKPLDNEQLYQQQQLLMNKQDTDLDQLRSILNRQKQIGLTINEELNVQNELLQGLDNQVDSSQQKMNSAKKKIGRIL</sequence>
<comment type="function">
    <text evidence="4">Essential for proper morphogenesis of the vacuole. May exist as structural reinforcement on the surface of the vacuolar membrane and be required for maintenance against rupture by osmotic pressure.</text>
</comment>
<comment type="caution">
    <text evidence="7">The sequence shown here is derived from an EMBL/GenBank/DDBJ whole genome shotgun (WGS) entry which is preliminary data.</text>
</comment>
<dbReference type="SUPFAM" id="SSF64268">
    <property type="entry name" value="PX domain"/>
    <property type="match status" value="1"/>
</dbReference>
<dbReference type="InterPro" id="IPR036871">
    <property type="entry name" value="PX_dom_sf"/>
</dbReference>
<dbReference type="GO" id="GO:0007034">
    <property type="term" value="P:vacuolar transport"/>
    <property type="evidence" value="ECO:0007669"/>
    <property type="project" value="UniProtKB-ARBA"/>
</dbReference>
<dbReference type="Gene3D" id="1.20.5.110">
    <property type="match status" value="1"/>
</dbReference>
<reference evidence="7" key="1">
    <citation type="journal article" date="2021" name="Open Biol.">
        <title>Shared evolutionary footprints suggest mitochondrial oxidative damage underlies multiple complex I losses in fungi.</title>
        <authorList>
            <person name="Schikora-Tamarit M.A."/>
            <person name="Marcet-Houben M."/>
            <person name="Nosek J."/>
            <person name="Gabaldon T."/>
        </authorList>
    </citation>
    <scope>NUCLEOTIDE SEQUENCE</scope>
    <source>
        <strain evidence="7">NCAIM Y.01608</strain>
    </source>
</reference>
<evidence type="ECO:0000256" key="1">
    <source>
        <dbReference type="ARBA" id="ARBA00004116"/>
    </source>
</evidence>
<evidence type="ECO:0000256" key="3">
    <source>
        <dbReference type="ARBA" id="ARBA00023054"/>
    </source>
</evidence>
<keyword evidence="2" id="KW-0926">Vacuole</keyword>
<evidence type="ECO:0000259" key="6">
    <source>
        <dbReference type="PROSITE" id="PS50195"/>
    </source>
</evidence>
<dbReference type="Pfam" id="PF00787">
    <property type="entry name" value="PX"/>
    <property type="match status" value="1"/>
</dbReference>
<dbReference type="Gene3D" id="3.30.1520.10">
    <property type="entry name" value="Phox-like domain"/>
    <property type="match status" value="1"/>
</dbReference>
<keyword evidence="8" id="KW-1185">Reference proteome</keyword>
<dbReference type="GO" id="GO:0016192">
    <property type="term" value="P:vesicle-mediated transport"/>
    <property type="evidence" value="ECO:0007669"/>
    <property type="project" value="UniProtKB-ARBA"/>
</dbReference>
<dbReference type="SMART" id="SM00397">
    <property type="entry name" value="t_SNARE"/>
    <property type="match status" value="1"/>
</dbReference>
<dbReference type="CDD" id="cd06897">
    <property type="entry name" value="PX_SNARE"/>
    <property type="match status" value="1"/>
</dbReference>
<dbReference type="InterPro" id="IPR000727">
    <property type="entry name" value="T_SNARE_dom"/>
</dbReference>
<dbReference type="PANTHER" id="PTHR22775">
    <property type="entry name" value="SORTING NEXIN"/>
    <property type="match status" value="1"/>
</dbReference>
<dbReference type="InterPro" id="IPR001683">
    <property type="entry name" value="PX_dom"/>
</dbReference>
<dbReference type="GO" id="GO:0000329">
    <property type="term" value="C:fungal-type vacuole membrane"/>
    <property type="evidence" value="ECO:0007669"/>
    <property type="project" value="UniProtKB-ARBA"/>
</dbReference>
<evidence type="ECO:0000313" key="8">
    <source>
        <dbReference type="Proteomes" id="UP000788993"/>
    </source>
</evidence>
<evidence type="ECO:0000256" key="2">
    <source>
        <dbReference type="ARBA" id="ARBA00022554"/>
    </source>
</evidence>
<dbReference type="GO" id="GO:0097576">
    <property type="term" value="P:vacuole fusion"/>
    <property type="evidence" value="ECO:0007669"/>
    <property type="project" value="UniProtKB-ARBA"/>
</dbReference>
<dbReference type="GO" id="GO:0035091">
    <property type="term" value="F:phosphatidylinositol binding"/>
    <property type="evidence" value="ECO:0007669"/>
    <property type="project" value="InterPro"/>
</dbReference>